<dbReference type="AlphaFoldDB" id="F9WHH2"/>
<dbReference type="InterPro" id="IPR032697">
    <property type="entry name" value="SQ_cyclase_N"/>
</dbReference>
<protein>
    <submittedName>
        <fullName evidence="6">WGS project CAEQ00000000 data, annotated contig 648</fullName>
    </submittedName>
</protein>
<name>F9WHH2_TRYCI</name>
<evidence type="ECO:0000313" key="6">
    <source>
        <dbReference type="EMBL" id="CCD16765.1"/>
    </source>
</evidence>
<evidence type="ECO:0000313" key="7">
    <source>
        <dbReference type="Proteomes" id="UP000000702"/>
    </source>
</evidence>
<dbReference type="GO" id="GO:0000250">
    <property type="term" value="F:lanosterol synthase activity"/>
    <property type="evidence" value="ECO:0007669"/>
    <property type="project" value="TreeGrafter"/>
</dbReference>
<proteinExistence type="inferred from homology"/>
<feature type="transmembrane region" description="Helical" evidence="4">
    <location>
        <begin position="55"/>
        <end position="75"/>
    </location>
</feature>
<reference evidence="6 7" key="2">
    <citation type="journal article" date="2012" name="Proc. Natl. Acad. Sci. U.S.A.">
        <title>Antigenic diversity is generated by distinct evolutionary mechanisms in African trypanosome species.</title>
        <authorList>
            <person name="Jackson A.P."/>
            <person name="Berry A."/>
            <person name="Aslett M."/>
            <person name="Allison H.C."/>
            <person name="Burton P."/>
            <person name="Vavrova-Anderson J."/>
            <person name="Brown R."/>
            <person name="Browne H."/>
            <person name="Corton N."/>
            <person name="Hauser H."/>
            <person name="Gamble J."/>
            <person name="Gilderthorp R."/>
            <person name="Marcello L."/>
            <person name="McQuillan J."/>
            <person name="Otto T.D."/>
            <person name="Quail M.A."/>
            <person name="Sanders M.J."/>
            <person name="van Tonder A."/>
            <person name="Ginger M.L."/>
            <person name="Field M.C."/>
            <person name="Barry J.D."/>
            <person name="Hertz-Fowler C."/>
            <person name="Berriman M."/>
        </authorList>
    </citation>
    <scope>NUCLEOTIDE SEQUENCE [LARGE SCALE GENOMIC DNA]</scope>
    <source>
        <strain evidence="6 7">IL3000</strain>
    </source>
</reference>
<dbReference type="Proteomes" id="UP000000702">
    <property type="component" value="Unassembled WGS sequence"/>
</dbReference>
<comment type="similarity">
    <text evidence="1">Belongs to the terpene cyclase/mutase family.</text>
</comment>
<dbReference type="FunFam" id="1.50.10.20:FF:000002">
    <property type="entry name" value="Terpene cyclase/mutase family member"/>
    <property type="match status" value="1"/>
</dbReference>
<feature type="domain" description="Squalene cyclase N-terminal" evidence="5">
    <location>
        <begin position="281"/>
        <end position="482"/>
    </location>
</feature>
<dbReference type="GO" id="GO:0005811">
    <property type="term" value="C:lipid droplet"/>
    <property type="evidence" value="ECO:0007669"/>
    <property type="project" value="InterPro"/>
</dbReference>
<dbReference type="PANTHER" id="PTHR11764">
    <property type="entry name" value="TERPENE CYCLASE/MUTASE FAMILY MEMBER"/>
    <property type="match status" value="1"/>
</dbReference>
<dbReference type="GO" id="GO:0016104">
    <property type="term" value="P:triterpenoid biosynthetic process"/>
    <property type="evidence" value="ECO:0007669"/>
    <property type="project" value="InterPro"/>
</dbReference>
<sequence>MYRNSMRGASKRDDLDSNSLSTPFMFDTVVPRPPATMVEQFSCCMYRFMLRVMKYTFIVMALPFLLLLHTLLILIDEYNRRIVARHRRRWAYQSVPHVRKVRVPASPSFPLENWRLLCEDGRQRWHYGRLLNAEEGNALGKAQAGGREFTFDVGGISANGVDKEGAVVPPFTTRGVPDMCAIKEERRRFVEKYLLGLVGVAPVKQRASAEEAMRAGADFLLRLQDPFSGHWPNDYSGPLFLTPGVVFVKFIIAGGELRKMFPPNKNHVHEGNQPCCCGEASRMELIRYLRNYLNEDGGFGQHTEGHSTMLGTVLNYVALRFMGVAESDPDVIRIRSWIRREGGAASIPTWGKMWLAIVGLYSWEGVNPIPPEMSLLPDWLPFSPGRLWCHSRVVSTPFSYLYGLRWSAPNSVLLDNLRHELYIEPYENIRWEDHRNNICAKDCYTPVSAVYRFFARALLFYERHCIKSLRKSALEVAWSHIAYDDENTHFICLGPVNKALNMLITWIREGEQSGRYMNHVDRLDDYF</sequence>
<keyword evidence="4" id="KW-0812">Transmembrane</keyword>
<dbReference type="VEuPathDB" id="TriTrypDB:TcIL3000_0_16660"/>
<organism evidence="6 7">
    <name type="scientific">Trypanosoma congolense (strain IL3000)</name>
    <dbReference type="NCBI Taxonomy" id="1068625"/>
    <lineage>
        <taxon>Eukaryota</taxon>
        <taxon>Discoba</taxon>
        <taxon>Euglenozoa</taxon>
        <taxon>Kinetoplastea</taxon>
        <taxon>Metakinetoplastina</taxon>
        <taxon>Trypanosomatida</taxon>
        <taxon>Trypanosomatidae</taxon>
        <taxon>Trypanosoma</taxon>
        <taxon>Nannomonas</taxon>
    </lineage>
</organism>
<comment type="caution">
    <text evidence="6">The sequence shown here is derived from an EMBL/GenBank/DDBJ whole genome shotgun (WGS) entry which is preliminary data.</text>
</comment>
<accession>F9WHH2</accession>
<dbReference type="InterPro" id="IPR018333">
    <property type="entry name" value="Squalene_cyclase"/>
</dbReference>
<evidence type="ECO:0000259" key="5">
    <source>
        <dbReference type="Pfam" id="PF13249"/>
    </source>
</evidence>
<evidence type="ECO:0000256" key="1">
    <source>
        <dbReference type="ARBA" id="ARBA00009755"/>
    </source>
</evidence>
<dbReference type="PANTHER" id="PTHR11764:SF20">
    <property type="entry name" value="LANOSTEROL SYNTHASE"/>
    <property type="match status" value="1"/>
</dbReference>
<dbReference type="Pfam" id="PF13249">
    <property type="entry name" value="SQHop_cyclase_N"/>
    <property type="match status" value="1"/>
</dbReference>
<dbReference type="InterPro" id="IPR008930">
    <property type="entry name" value="Terpenoid_cyclase/PrenylTrfase"/>
</dbReference>
<keyword evidence="3" id="KW-0413">Isomerase</keyword>
<evidence type="ECO:0000256" key="2">
    <source>
        <dbReference type="ARBA" id="ARBA00022737"/>
    </source>
</evidence>
<keyword evidence="4" id="KW-1133">Transmembrane helix</keyword>
<keyword evidence="4" id="KW-0472">Membrane</keyword>
<reference evidence="7" key="1">
    <citation type="submission" date="2011-07" db="EMBL/GenBank/DDBJ databases">
        <title>Divergent evolution of antigenic variation in African trypanosomes.</title>
        <authorList>
            <person name="Jackson A.P."/>
            <person name="Berry A."/>
            <person name="Allison H.C."/>
            <person name="Burton P."/>
            <person name="Anderson J."/>
            <person name="Aslett M."/>
            <person name="Brown R."/>
            <person name="Corton N."/>
            <person name="Harris D."/>
            <person name="Hauser H."/>
            <person name="Gamble J."/>
            <person name="Gilderthorp R."/>
            <person name="McQuillan J."/>
            <person name="Quail M.A."/>
            <person name="Sanders M."/>
            <person name="Van Tonder A."/>
            <person name="Ginger M.L."/>
            <person name="Donelson J.E."/>
            <person name="Field M.C."/>
            <person name="Barry J.D."/>
            <person name="Berriman M."/>
            <person name="Hertz-Fowler C."/>
        </authorList>
    </citation>
    <scope>NUCLEOTIDE SEQUENCE [LARGE SCALE GENOMIC DNA]</scope>
    <source>
        <strain evidence="7">IL3000</strain>
    </source>
</reference>
<dbReference type="Gene3D" id="1.50.10.20">
    <property type="match status" value="1"/>
</dbReference>
<gene>
    <name evidence="6" type="ORF">TCIL3000_0_16660</name>
</gene>
<dbReference type="SUPFAM" id="SSF48239">
    <property type="entry name" value="Terpenoid cyclases/Protein prenyltransferases"/>
    <property type="match status" value="1"/>
</dbReference>
<keyword evidence="7" id="KW-1185">Reference proteome</keyword>
<evidence type="ECO:0000256" key="4">
    <source>
        <dbReference type="SAM" id="Phobius"/>
    </source>
</evidence>
<evidence type="ECO:0000256" key="3">
    <source>
        <dbReference type="ARBA" id="ARBA00023235"/>
    </source>
</evidence>
<dbReference type="EMBL" id="CAEQ01002435">
    <property type="protein sequence ID" value="CCD16765.1"/>
    <property type="molecule type" value="Genomic_DNA"/>
</dbReference>
<keyword evidence="2" id="KW-0677">Repeat</keyword>